<keyword evidence="8" id="KW-0812">Transmembrane</keyword>
<keyword evidence="6 7" id="KW-0482">Metalloprotease</keyword>
<evidence type="ECO:0000256" key="8">
    <source>
        <dbReference type="SAM" id="Phobius"/>
    </source>
</evidence>
<dbReference type="AlphaFoldDB" id="A0AAD3D0L4"/>
<proteinExistence type="inferred from homology"/>
<keyword evidence="4" id="KW-0378">Hydrolase</keyword>
<keyword evidence="5 7" id="KW-0862">Zinc</keyword>
<name>A0AAD3D0L4_9STRA</name>
<evidence type="ECO:0000256" key="6">
    <source>
        <dbReference type="ARBA" id="ARBA00023049"/>
    </source>
</evidence>
<evidence type="ECO:0000256" key="1">
    <source>
        <dbReference type="ARBA" id="ARBA00005860"/>
    </source>
</evidence>
<accession>A0AAD3D0L4</accession>
<gene>
    <name evidence="9" type="ORF">CTEN210_12123</name>
</gene>
<evidence type="ECO:0000256" key="7">
    <source>
        <dbReference type="PIRSR" id="PIRSR601577-2"/>
    </source>
</evidence>
<dbReference type="GO" id="GO:0046872">
    <property type="term" value="F:metal ion binding"/>
    <property type="evidence" value="ECO:0007669"/>
    <property type="project" value="UniProtKB-KW"/>
</dbReference>
<dbReference type="GO" id="GO:0016020">
    <property type="term" value="C:membrane"/>
    <property type="evidence" value="ECO:0007669"/>
    <property type="project" value="InterPro"/>
</dbReference>
<keyword evidence="3 7" id="KW-0479">Metal-binding</keyword>
<dbReference type="GO" id="GO:0004222">
    <property type="term" value="F:metalloendopeptidase activity"/>
    <property type="evidence" value="ECO:0007669"/>
    <property type="project" value="InterPro"/>
</dbReference>
<dbReference type="GO" id="GO:0006508">
    <property type="term" value="P:proteolysis"/>
    <property type="evidence" value="ECO:0007669"/>
    <property type="project" value="UniProtKB-KW"/>
</dbReference>
<dbReference type="EMBL" id="BLLK01000051">
    <property type="protein sequence ID" value="GFH55647.1"/>
    <property type="molecule type" value="Genomic_DNA"/>
</dbReference>
<dbReference type="Gene3D" id="3.40.390.10">
    <property type="entry name" value="Collagenase (Catalytic Domain)"/>
    <property type="match status" value="1"/>
</dbReference>
<keyword evidence="2" id="KW-0645">Protease</keyword>
<comment type="similarity">
    <text evidence="1">Belongs to the peptidase M8 family.</text>
</comment>
<feature type="transmembrane region" description="Helical" evidence="8">
    <location>
        <begin position="283"/>
        <end position="303"/>
    </location>
</feature>
<comment type="caution">
    <text evidence="9">The sequence shown here is derived from an EMBL/GenBank/DDBJ whole genome shotgun (WGS) entry which is preliminary data.</text>
</comment>
<dbReference type="InterPro" id="IPR001577">
    <property type="entry name" value="Peptidase_M8"/>
</dbReference>
<keyword evidence="8" id="KW-1133">Transmembrane helix</keyword>
<keyword evidence="10" id="KW-1185">Reference proteome</keyword>
<evidence type="ECO:0000313" key="9">
    <source>
        <dbReference type="EMBL" id="GFH55647.1"/>
    </source>
</evidence>
<organism evidence="9 10">
    <name type="scientific">Chaetoceros tenuissimus</name>
    <dbReference type="NCBI Taxonomy" id="426638"/>
    <lineage>
        <taxon>Eukaryota</taxon>
        <taxon>Sar</taxon>
        <taxon>Stramenopiles</taxon>
        <taxon>Ochrophyta</taxon>
        <taxon>Bacillariophyta</taxon>
        <taxon>Coscinodiscophyceae</taxon>
        <taxon>Chaetocerotophycidae</taxon>
        <taxon>Chaetocerotales</taxon>
        <taxon>Chaetocerotaceae</taxon>
        <taxon>Chaetoceros</taxon>
    </lineage>
</organism>
<feature type="binding site" evidence="7">
    <location>
        <position position="178"/>
    </location>
    <ligand>
        <name>Zn(2+)</name>
        <dbReference type="ChEBI" id="CHEBI:29105"/>
        <note>catalytic</note>
    </ligand>
</feature>
<reference evidence="9 10" key="1">
    <citation type="journal article" date="2021" name="Sci. Rep.">
        <title>The genome of the diatom Chaetoceros tenuissimus carries an ancient integrated fragment of an extant virus.</title>
        <authorList>
            <person name="Hongo Y."/>
            <person name="Kimura K."/>
            <person name="Takaki Y."/>
            <person name="Yoshida Y."/>
            <person name="Baba S."/>
            <person name="Kobayashi G."/>
            <person name="Nagasaki K."/>
            <person name="Hano T."/>
            <person name="Tomaru Y."/>
        </authorList>
    </citation>
    <scope>NUCLEOTIDE SEQUENCE [LARGE SCALE GENOMIC DNA]</scope>
    <source>
        <strain evidence="9 10">NIES-3715</strain>
    </source>
</reference>
<dbReference type="Gene3D" id="3.90.132.10">
    <property type="entry name" value="Leishmanolysin , domain 2"/>
    <property type="match status" value="1"/>
</dbReference>
<evidence type="ECO:0000256" key="4">
    <source>
        <dbReference type="ARBA" id="ARBA00022801"/>
    </source>
</evidence>
<dbReference type="Pfam" id="PF01457">
    <property type="entry name" value="Peptidase_M8"/>
    <property type="match status" value="1"/>
</dbReference>
<evidence type="ECO:0000313" key="10">
    <source>
        <dbReference type="Proteomes" id="UP001054902"/>
    </source>
</evidence>
<keyword evidence="8" id="KW-0472">Membrane</keyword>
<evidence type="ECO:0000256" key="3">
    <source>
        <dbReference type="ARBA" id="ARBA00022723"/>
    </source>
</evidence>
<comment type="cofactor">
    <cofactor evidence="7">
        <name>Zn(2+)</name>
        <dbReference type="ChEBI" id="CHEBI:29105"/>
    </cofactor>
    <text evidence="7">Binds 1 zinc ion per subunit.</text>
</comment>
<dbReference type="InterPro" id="IPR024079">
    <property type="entry name" value="MetalloPept_cat_dom_sf"/>
</dbReference>
<dbReference type="Proteomes" id="UP001054902">
    <property type="component" value="Unassembled WGS sequence"/>
</dbReference>
<protein>
    <submittedName>
        <fullName evidence="9">Peptidase</fullName>
    </submittedName>
</protein>
<evidence type="ECO:0000256" key="5">
    <source>
        <dbReference type="ARBA" id="ARBA00022833"/>
    </source>
</evidence>
<evidence type="ECO:0000256" key="2">
    <source>
        <dbReference type="ARBA" id="ARBA00022670"/>
    </source>
</evidence>
<dbReference type="SUPFAM" id="SSF55486">
    <property type="entry name" value="Metalloproteases ('zincins'), catalytic domain"/>
    <property type="match status" value="2"/>
</dbReference>
<dbReference type="GO" id="GO:0007155">
    <property type="term" value="P:cell adhesion"/>
    <property type="evidence" value="ECO:0007669"/>
    <property type="project" value="InterPro"/>
</dbReference>
<sequence>MGDTPANDSFQQAFELAAQRWQAVIIGDLTGFPKGSTPDWFGGTFSKAYNEAVDDVVIGYELRSIDGIGGTLGQAGPTRTRSAGPNRGTTISGIMIFDLDDFENMPLADAQTIILHEMGHVLGLVSINGNCNNGCDPDNPFEQSSYQCTKANEQYSILNPGEDLLLENNGGRGTSCSHWEENSFKTEESSELMTGFFEANLYQPLSLVTIAALDDIGGYTVDYCAADIWPATDETIKRFPIMRTEADHNTGVDTTTMTPSAIGDWFENAYNDVVEWVMNNLKIVIVILVAFVVLVSLLLKYCCCKRKKDDRVSPVNEGRHASATKSYADDAWEVNKDQYYDPYRQHQYYDYRIQI</sequence>